<sequence>MKPAEAVRKSAQQQLPEVLADLRRLVECETPSGDKAALSAGLAEIERWLGERLGEPAVRHCHDGGSRGDVLDLTYPGTEPGAVLLLCHYDTVWPVGTIAEWPLVEDGDRLTGPGCLDMKLGAVQGVWALRLLRELGIPHPSVRLLLTGDEETGSHASRQHIERACAEVLATLVLEPSRAGMVKTGRKGLGLFDLVARGVESHAGLDPEAGASALHALAELVPQVCALAAPERGTTLNVGVLSGGTGRNVVAGRASCEVDVRVQDPAEMARVEAGLAALRPADARVGLELSGSWNRPPMNPGGASQVLFERAEEVAADLGRELAETSVGGVSDANFVSALGFGVLDGIGAVGAGPHSRDEHVLPAESPAQIALLAGLVSRLGGA</sequence>
<dbReference type="GO" id="GO:0046872">
    <property type="term" value="F:metal ion binding"/>
    <property type="evidence" value="ECO:0007669"/>
    <property type="project" value="UniProtKB-KW"/>
</dbReference>
<dbReference type="AlphaFoldDB" id="A0A929BAN1"/>
<evidence type="ECO:0000256" key="3">
    <source>
        <dbReference type="PIRSR" id="PIRSR037238-1"/>
    </source>
</evidence>
<dbReference type="PANTHER" id="PTHR43808:SF9">
    <property type="entry name" value="BLL0789 PROTEIN"/>
    <property type="match status" value="1"/>
</dbReference>
<dbReference type="CDD" id="cd03885">
    <property type="entry name" value="M20_CPDG2"/>
    <property type="match status" value="1"/>
</dbReference>
<dbReference type="InterPro" id="IPR050072">
    <property type="entry name" value="Peptidase_M20A"/>
</dbReference>
<dbReference type="InterPro" id="IPR036264">
    <property type="entry name" value="Bact_exopeptidase_dim_dom"/>
</dbReference>
<evidence type="ECO:0000313" key="5">
    <source>
        <dbReference type="EMBL" id="MBE9375331.1"/>
    </source>
</evidence>
<organism evidence="5 6">
    <name type="scientific">Saccharopolyspora montiporae</name>
    <dbReference type="NCBI Taxonomy" id="2781240"/>
    <lineage>
        <taxon>Bacteria</taxon>
        <taxon>Bacillati</taxon>
        <taxon>Actinomycetota</taxon>
        <taxon>Actinomycetes</taxon>
        <taxon>Pseudonocardiales</taxon>
        <taxon>Pseudonocardiaceae</taxon>
        <taxon>Saccharopolyspora</taxon>
    </lineage>
</organism>
<name>A0A929BAN1_9PSEU</name>
<dbReference type="Pfam" id="PF01546">
    <property type="entry name" value="Peptidase_M20"/>
    <property type="match status" value="1"/>
</dbReference>
<dbReference type="InterPro" id="IPR017150">
    <property type="entry name" value="Pept_M20_glutamate_carboxypep"/>
</dbReference>
<feature type="domain" description="Peptidase M20 dimerisation" evidence="4">
    <location>
        <begin position="184"/>
        <end position="277"/>
    </location>
</feature>
<dbReference type="EMBL" id="JADEYC010000019">
    <property type="protein sequence ID" value="MBE9375331.1"/>
    <property type="molecule type" value="Genomic_DNA"/>
</dbReference>
<keyword evidence="6" id="KW-1185">Reference proteome</keyword>
<keyword evidence="2" id="KW-0378">Hydrolase</keyword>
<dbReference type="InterPro" id="IPR002933">
    <property type="entry name" value="Peptidase_M20"/>
</dbReference>
<protein>
    <submittedName>
        <fullName evidence="5">M20 family metallopeptidase</fullName>
    </submittedName>
</protein>
<dbReference type="SUPFAM" id="SSF53187">
    <property type="entry name" value="Zn-dependent exopeptidases"/>
    <property type="match status" value="1"/>
</dbReference>
<dbReference type="GO" id="GO:0016787">
    <property type="term" value="F:hydrolase activity"/>
    <property type="evidence" value="ECO:0007669"/>
    <property type="project" value="UniProtKB-KW"/>
</dbReference>
<gene>
    <name evidence="5" type="ORF">IQ251_12835</name>
</gene>
<evidence type="ECO:0000259" key="4">
    <source>
        <dbReference type="Pfam" id="PF07687"/>
    </source>
</evidence>
<dbReference type="InterPro" id="IPR011650">
    <property type="entry name" value="Peptidase_M20_dimer"/>
</dbReference>
<proteinExistence type="predicted"/>
<dbReference type="SUPFAM" id="SSF55031">
    <property type="entry name" value="Bacterial exopeptidase dimerisation domain"/>
    <property type="match status" value="1"/>
</dbReference>
<dbReference type="PANTHER" id="PTHR43808">
    <property type="entry name" value="ACETYLORNITHINE DEACETYLASE"/>
    <property type="match status" value="1"/>
</dbReference>
<reference evidence="5" key="1">
    <citation type="submission" date="2020-10" db="EMBL/GenBank/DDBJ databases">
        <title>Diversity and distribution of actinomycetes associated with coral in the coast of Hainan.</title>
        <authorList>
            <person name="Li F."/>
        </authorList>
    </citation>
    <scope>NUCLEOTIDE SEQUENCE</scope>
    <source>
        <strain evidence="5">HNM0983</strain>
    </source>
</reference>
<dbReference type="Pfam" id="PF07687">
    <property type="entry name" value="M20_dimer"/>
    <property type="match status" value="1"/>
</dbReference>
<dbReference type="Gene3D" id="3.30.70.360">
    <property type="match status" value="1"/>
</dbReference>
<dbReference type="RefSeq" id="WP_193928762.1">
    <property type="nucleotide sequence ID" value="NZ_JADEYC010000019.1"/>
</dbReference>
<dbReference type="PIRSF" id="PIRSF037238">
    <property type="entry name" value="Carboxypeptidase_G2"/>
    <property type="match status" value="1"/>
</dbReference>
<evidence type="ECO:0000313" key="6">
    <source>
        <dbReference type="Proteomes" id="UP000598360"/>
    </source>
</evidence>
<comment type="caution">
    <text evidence="5">The sequence shown here is derived from an EMBL/GenBank/DDBJ whole genome shotgun (WGS) entry which is preliminary data.</text>
</comment>
<evidence type="ECO:0000256" key="2">
    <source>
        <dbReference type="ARBA" id="ARBA00022801"/>
    </source>
</evidence>
<feature type="active site" evidence="3">
    <location>
        <position position="90"/>
    </location>
</feature>
<accession>A0A929BAN1</accession>
<dbReference type="Proteomes" id="UP000598360">
    <property type="component" value="Unassembled WGS sequence"/>
</dbReference>
<feature type="active site" description="Proton acceptor" evidence="3">
    <location>
        <position position="150"/>
    </location>
</feature>
<dbReference type="Gene3D" id="3.40.630.10">
    <property type="entry name" value="Zn peptidases"/>
    <property type="match status" value="1"/>
</dbReference>
<evidence type="ECO:0000256" key="1">
    <source>
        <dbReference type="ARBA" id="ARBA00022723"/>
    </source>
</evidence>
<keyword evidence="1" id="KW-0479">Metal-binding</keyword>